<dbReference type="Gene3D" id="3.10.180.10">
    <property type="entry name" value="2,3-Dihydroxybiphenyl 1,2-Dioxygenase, domain 1"/>
    <property type="match status" value="1"/>
</dbReference>
<dbReference type="PANTHER" id="PTHR35006:SF2">
    <property type="entry name" value="GLYOXALASE FAMILY PROTEIN (AFU_ORTHOLOGUE AFUA_5G14830)"/>
    <property type="match status" value="1"/>
</dbReference>
<dbReference type="EMBL" id="CP097332">
    <property type="protein sequence ID" value="UQX87034.1"/>
    <property type="molecule type" value="Genomic_DNA"/>
</dbReference>
<dbReference type="PROSITE" id="PS51819">
    <property type="entry name" value="VOC"/>
    <property type="match status" value="1"/>
</dbReference>
<protein>
    <submittedName>
        <fullName evidence="3">VOC family protein</fullName>
    </submittedName>
</protein>
<evidence type="ECO:0000313" key="4">
    <source>
        <dbReference type="Proteomes" id="UP001056336"/>
    </source>
</evidence>
<dbReference type="InterPro" id="IPR037523">
    <property type="entry name" value="VOC_core"/>
</dbReference>
<evidence type="ECO:0000313" key="3">
    <source>
        <dbReference type="EMBL" id="UQX87034.1"/>
    </source>
</evidence>
<feature type="domain" description="VOC" evidence="2">
    <location>
        <begin position="3"/>
        <end position="122"/>
    </location>
</feature>
<keyword evidence="4" id="KW-1185">Reference proteome</keyword>
<reference evidence="3" key="1">
    <citation type="journal article" date="2018" name="Int. J. Syst. Evol. Microbiol.">
        <title>Jatrophihabitans telluris sp. nov., isolated from sediment soil of lava forest wetlands and the emended description of the genus Jatrophihabitans.</title>
        <authorList>
            <person name="Lee K.C."/>
            <person name="Suh M.K."/>
            <person name="Eom M.K."/>
            <person name="Kim K.K."/>
            <person name="Kim J.S."/>
            <person name="Kim D.S."/>
            <person name="Ko S.H."/>
            <person name="Shin Y.K."/>
            <person name="Lee J.S."/>
        </authorList>
    </citation>
    <scope>NUCLEOTIDE SEQUENCE</scope>
    <source>
        <strain evidence="3">N237</strain>
    </source>
</reference>
<evidence type="ECO:0000256" key="1">
    <source>
        <dbReference type="SAM" id="MobiDB-lite"/>
    </source>
</evidence>
<sequence>MTLLDHVVLQVDDLTTTGDWYDQIVTLAGGARTFDTPNLIGYALPGQPTQLFFSQATDPAGRQTHLALRVEDEETVLRGYEFATASGAQILHEPRLWPEYGPDYYAVFIRDPAGNNLELKCHSPAATGTPSTQPITAGKTVTTN</sequence>
<dbReference type="PANTHER" id="PTHR35006">
    <property type="entry name" value="GLYOXALASE FAMILY PROTEIN (AFU_ORTHOLOGUE AFUA_5G14830)"/>
    <property type="match status" value="1"/>
</dbReference>
<accession>A0ABY4QTK4</accession>
<dbReference type="RefSeq" id="WP_249769464.1">
    <property type="nucleotide sequence ID" value="NZ_CP097332.1"/>
</dbReference>
<name>A0ABY4QTK4_9ACTN</name>
<dbReference type="Pfam" id="PF00903">
    <property type="entry name" value="Glyoxalase"/>
    <property type="match status" value="1"/>
</dbReference>
<reference evidence="3" key="2">
    <citation type="submission" date="2022-05" db="EMBL/GenBank/DDBJ databases">
        <authorList>
            <person name="Kim J.-S."/>
            <person name="Lee K."/>
            <person name="Suh M."/>
            <person name="Eom M."/>
            <person name="Kim J.-S."/>
            <person name="Kim D.-S."/>
            <person name="Ko S.-H."/>
            <person name="Shin Y."/>
            <person name="Lee J.-S."/>
        </authorList>
    </citation>
    <scope>NUCLEOTIDE SEQUENCE</scope>
    <source>
        <strain evidence="3">N237</strain>
    </source>
</reference>
<evidence type="ECO:0000259" key="2">
    <source>
        <dbReference type="PROSITE" id="PS51819"/>
    </source>
</evidence>
<organism evidence="3 4">
    <name type="scientific">Jatrophihabitans telluris</name>
    <dbReference type="NCBI Taxonomy" id="2038343"/>
    <lineage>
        <taxon>Bacteria</taxon>
        <taxon>Bacillati</taxon>
        <taxon>Actinomycetota</taxon>
        <taxon>Actinomycetes</taxon>
        <taxon>Jatrophihabitantales</taxon>
        <taxon>Jatrophihabitantaceae</taxon>
        <taxon>Jatrophihabitans</taxon>
    </lineage>
</organism>
<feature type="compositionally biased region" description="Polar residues" evidence="1">
    <location>
        <begin position="126"/>
        <end position="144"/>
    </location>
</feature>
<dbReference type="SUPFAM" id="SSF54593">
    <property type="entry name" value="Glyoxalase/Bleomycin resistance protein/Dihydroxybiphenyl dioxygenase"/>
    <property type="match status" value="1"/>
</dbReference>
<proteinExistence type="predicted"/>
<feature type="region of interest" description="Disordered" evidence="1">
    <location>
        <begin position="124"/>
        <end position="144"/>
    </location>
</feature>
<dbReference type="Proteomes" id="UP001056336">
    <property type="component" value="Chromosome"/>
</dbReference>
<dbReference type="InterPro" id="IPR004360">
    <property type="entry name" value="Glyas_Fos-R_dOase_dom"/>
</dbReference>
<dbReference type="InterPro" id="IPR029068">
    <property type="entry name" value="Glyas_Bleomycin-R_OHBP_Dase"/>
</dbReference>
<gene>
    <name evidence="3" type="ORF">M6D93_12025</name>
</gene>